<accession>A0A133S5K1</accession>
<dbReference type="EMBL" id="LRQT01000017">
    <property type="protein sequence ID" value="KXA64946.1"/>
    <property type="molecule type" value="Genomic_DNA"/>
</dbReference>
<evidence type="ECO:0000313" key="2">
    <source>
        <dbReference type="Proteomes" id="UP000070226"/>
    </source>
</evidence>
<reference evidence="1 2" key="1">
    <citation type="submission" date="2016-01" db="EMBL/GenBank/DDBJ databases">
        <authorList>
            <person name="Oliw E.H."/>
        </authorList>
    </citation>
    <scope>NUCLEOTIDE SEQUENCE [LARGE SCALE GENOMIC DNA]</scope>
    <source>
        <strain evidence="1 2">CMW7756B</strain>
    </source>
</reference>
<dbReference type="PATRIC" id="fig|39777.7.peg.694"/>
<dbReference type="AlphaFoldDB" id="A0A133S5K1"/>
<sequence length="63" mass="6956">MTKKDLLSLAKKDYLEKIDISDDKLEDVQGGKCPWYNVSCHLGNDGKICTFSHECTGGCNTST</sequence>
<proteinExistence type="predicted"/>
<name>A0A133S5K1_9FIRM</name>
<evidence type="ECO:0008006" key="3">
    <source>
        <dbReference type="Google" id="ProtNLM"/>
    </source>
</evidence>
<protein>
    <recommendedName>
        <fullName evidence="3">Lantibiotic</fullName>
    </recommendedName>
</protein>
<comment type="caution">
    <text evidence="1">The sequence shown here is derived from an EMBL/GenBank/DDBJ whole genome shotgun (WGS) entry which is preliminary data.</text>
</comment>
<dbReference type="Proteomes" id="UP000070226">
    <property type="component" value="Unassembled WGS sequence"/>
</dbReference>
<dbReference type="RefSeq" id="WP_060807398.1">
    <property type="nucleotide sequence ID" value="NZ_KQ958064.1"/>
</dbReference>
<evidence type="ECO:0000313" key="1">
    <source>
        <dbReference type="EMBL" id="KXA64946.1"/>
    </source>
</evidence>
<organism evidence="1">
    <name type="scientific">Veillonella atypica</name>
    <dbReference type="NCBI Taxonomy" id="39777"/>
    <lineage>
        <taxon>Bacteria</taxon>
        <taxon>Bacillati</taxon>
        <taxon>Bacillota</taxon>
        <taxon>Negativicutes</taxon>
        <taxon>Veillonellales</taxon>
        <taxon>Veillonellaceae</taxon>
        <taxon>Veillonella</taxon>
    </lineage>
</organism>
<dbReference type="NCBIfam" id="NF000539">
    <property type="entry name" value="plantaricin"/>
    <property type="match status" value="1"/>
</dbReference>
<gene>
    <name evidence="1" type="ORF">HMPREF3233_00707</name>
</gene>